<dbReference type="EMBL" id="CAUYUJ010014771">
    <property type="protein sequence ID" value="CAK0845838.1"/>
    <property type="molecule type" value="Genomic_DNA"/>
</dbReference>
<name>A0ABN9TIS3_9DINO</name>
<dbReference type="Proteomes" id="UP001189429">
    <property type="component" value="Unassembled WGS sequence"/>
</dbReference>
<comment type="caution">
    <text evidence="1">The sequence shown here is derived from an EMBL/GenBank/DDBJ whole genome shotgun (WGS) entry which is preliminary data.</text>
</comment>
<reference evidence="1" key="1">
    <citation type="submission" date="2023-10" db="EMBL/GenBank/DDBJ databases">
        <authorList>
            <person name="Chen Y."/>
            <person name="Shah S."/>
            <person name="Dougan E. K."/>
            <person name="Thang M."/>
            <person name="Chan C."/>
        </authorList>
    </citation>
    <scope>NUCLEOTIDE SEQUENCE [LARGE SCALE GENOMIC DNA]</scope>
</reference>
<evidence type="ECO:0000313" key="1">
    <source>
        <dbReference type="EMBL" id="CAK0845838.1"/>
    </source>
</evidence>
<proteinExistence type="predicted"/>
<evidence type="ECO:0000313" key="2">
    <source>
        <dbReference type="Proteomes" id="UP001189429"/>
    </source>
</evidence>
<dbReference type="PROSITE" id="PS50096">
    <property type="entry name" value="IQ"/>
    <property type="match status" value="1"/>
</dbReference>
<sequence>MRLAESANPMPLQFCVSCARRAPPPWSLRPNPGAIVDGPGSPKRPLDAKAVCARRGRFVTPGGLGEESVRGRWCSIRSPHRPGKIAAAPGEHKRIVERLLAGISSSPAEACERWDVAQALAERSAARWAAEMADRREAECRAAAAGALQRCARGRLGRREAAAVRSARDAADAGRAGTNEGHLLAAEALPVKTGKSCKDQVREEDTTAVDALLDDAMRLAAREVCVAVVPFVAAGTAEFGTEDALKSALCRLEAAAHVAMGGLDSPMKVASACVGDWVVRFLTGDWVTVAWRVEDRLGGKDAG</sequence>
<gene>
    <name evidence="1" type="ORF">PCOR1329_LOCUS39507</name>
</gene>
<organism evidence="1 2">
    <name type="scientific">Prorocentrum cordatum</name>
    <dbReference type="NCBI Taxonomy" id="2364126"/>
    <lineage>
        <taxon>Eukaryota</taxon>
        <taxon>Sar</taxon>
        <taxon>Alveolata</taxon>
        <taxon>Dinophyceae</taxon>
        <taxon>Prorocentrales</taxon>
        <taxon>Prorocentraceae</taxon>
        <taxon>Prorocentrum</taxon>
    </lineage>
</organism>
<protein>
    <submittedName>
        <fullName evidence="1">Uncharacterized protein</fullName>
    </submittedName>
</protein>
<keyword evidence="2" id="KW-1185">Reference proteome</keyword>
<accession>A0ABN9TIS3</accession>